<evidence type="ECO:0000313" key="1">
    <source>
        <dbReference type="EMBL" id="THV60748.1"/>
    </source>
</evidence>
<protein>
    <submittedName>
        <fullName evidence="1">Uncharacterized protein</fullName>
    </submittedName>
</protein>
<proteinExistence type="predicted"/>
<dbReference type="RefSeq" id="WP_136522000.1">
    <property type="nucleotide sequence ID" value="NZ_SDLV01000016.1"/>
</dbReference>
<comment type="caution">
    <text evidence="1">The sequence shown here is derived from an EMBL/GenBank/DDBJ whole genome shotgun (WGS) entry which is preliminary data.</text>
</comment>
<accession>A0ABY2R852</accession>
<reference evidence="1 2" key="1">
    <citation type="submission" date="2019-01" db="EMBL/GenBank/DDBJ databases">
        <authorList>
            <person name="B I."/>
            <person name="Ch S."/>
            <person name="Ch V.R."/>
        </authorList>
    </citation>
    <scope>NUCLEOTIDE SEQUENCE [LARGE SCALE GENOMIC DNA]</scope>
    <source>
        <strain evidence="1 2">JC507</strain>
    </source>
</reference>
<keyword evidence="2" id="KW-1185">Reference proteome</keyword>
<organism evidence="1 2">
    <name type="scientific">Chryseobacterium candidae</name>
    <dbReference type="NCBI Taxonomy" id="1978493"/>
    <lineage>
        <taxon>Bacteria</taxon>
        <taxon>Pseudomonadati</taxon>
        <taxon>Bacteroidota</taxon>
        <taxon>Flavobacteriia</taxon>
        <taxon>Flavobacteriales</taxon>
        <taxon>Weeksellaceae</taxon>
        <taxon>Chryseobacterium group</taxon>
        <taxon>Chryseobacterium</taxon>
    </lineage>
</organism>
<evidence type="ECO:0000313" key="2">
    <source>
        <dbReference type="Proteomes" id="UP000306038"/>
    </source>
</evidence>
<dbReference type="EMBL" id="SDLV01000016">
    <property type="protein sequence ID" value="THV60748.1"/>
    <property type="molecule type" value="Genomic_DNA"/>
</dbReference>
<gene>
    <name evidence="1" type="ORF">EK417_09185</name>
</gene>
<dbReference type="Proteomes" id="UP000306038">
    <property type="component" value="Unassembled WGS sequence"/>
</dbReference>
<name>A0ABY2R852_9FLAO</name>
<sequence length="142" mass="16262">MKKKIFKIIGVVLLIVFIVFAYKAVSIMMRAHNGNKNFYNLTLKAQLVDENGKEIKKQGKVFLTKYVGSDDYDLDPIADQQIDIISIDNEGKVNKTFLPLQGIVIDSVNVSGYKLIKIKEKDYYDATKDYDTIQMKFVLTKQ</sequence>